<sequence length="66" mass="7757">MRNEYDSENDNGEIIPGEWRTVTPENDCFVALPREVNTNLCPEDTRNELVEYFLSDVGSLEWQYDQ</sequence>
<evidence type="ECO:0000313" key="2">
    <source>
        <dbReference type="Proteomes" id="UP000838878"/>
    </source>
</evidence>
<organism evidence="1 2">
    <name type="scientific">Brenthis ino</name>
    <name type="common">lesser marbled fritillary</name>
    <dbReference type="NCBI Taxonomy" id="405034"/>
    <lineage>
        <taxon>Eukaryota</taxon>
        <taxon>Metazoa</taxon>
        <taxon>Ecdysozoa</taxon>
        <taxon>Arthropoda</taxon>
        <taxon>Hexapoda</taxon>
        <taxon>Insecta</taxon>
        <taxon>Pterygota</taxon>
        <taxon>Neoptera</taxon>
        <taxon>Endopterygota</taxon>
        <taxon>Lepidoptera</taxon>
        <taxon>Glossata</taxon>
        <taxon>Ditrysia</taxon>
        <taxon>Papilionoidea</taxon>
        <taxon>Nymphalidae</taxon>
        <taxon>Heliconiinae</taxon>
        <taxon>Argynnini</taxon>
        <taxon>Brenthis</taxon>
    </lineage>
</organism>
<dbReference type="OrthoDB" id="6627079at2759"/>
<dbReference type="Proteomes" id="UP000838878">
    <property type="component" value="Chromosome 11"/>
</dbReference>
<protein>
    <submittedName>
        <fullName evidence="1">Uncharacterized protein</fullName>
    </submittedName>
</protein>
<dbReference type="EMBL" id="OV170231">
    <property type="protein sequence ID" value="CAH0717105.1"/>
    <property type="molecule type" value="Genomic_DNA"/>
</dbReference>
<gene>
    <name evidence="1" type="ORF">BINO364_LOCUS3747</name>
</gene>
<reference evidence="1" key="1">
    <citation type="submission" date="2021-12" db="EMBL/GenBank/DDBJ databases">
        <authorList>
            <person name="Martin H S."/>
        </authorList>
    </citation>
    <scope>NUCLEOTIDE SEQUENCE</scope>
</reference>
<evidence type="ECO:0000313" key="1">
    <source>
        <dbReference type="EMBL" id="CAH0717105.1"/>
    </source>
</evidence>
<name>A0A8J9Y8D6_9NEOP</name>
<keyword evidence="2" id="KW-1185">Reference proteome</keyword>
<dbReference type="AlphaFoldDB" id="A0A8J9Y8D6"/>
<proteinExistence type="predicted"/>
<accession>A0A8J9Y8D6</accession>
<feature type="non-terminal residue" evidence="1">
    <location>
        <position position="66"/>
    </location>
</feature>